<evidence type="ECO:0000259" key="2">
    <source>
        <dbReference type="PROSITE" id="PS51186"/>
    </source>
</evidence>
<evidence type="ECO:0000313" key="3">
    <source>
        <dbReference type="EMBL" id="AQU65322.1"/>
    </source>
</evidence>
<sequence>MEPRKESLDHGYAPPAPLPHAPHALLAPAPPSVRSARREDAAALAELSQPFVRSGALRERPLSLYAGRAADFLVAQGPGGRLDGCVGLRVHPAGPGEGRGPVGVLYNFCVAGQKQGHGVGAGLLRAVLAAARAQSLGALFTATTGGGGLFLRYGFTPTTARPAPQSWAGSLDPRRGARILARVL</sequence>
<gene>
    <name evidence="3" type="ORF">BBN63_02700</name>
</gene>
<feature type="region of interest" description="Disordered" evidence="1">
    <location>
        <begin position="1"/>
        <end position="33"/>
    </location>
</feature>
<accession>A0A1U9QM40</accession>
<dbReference type="GO" id="GO:0016747">
    <property type="term" value="F:acyltransferase activity, transferring groups other than amino-acyl groups"/>
    <property type="evidence" value="ECO:0007669"/>
    <property type="project" value="InterPro"/>
</dbReference>
<dbReference type="Proteomes" id="UP000189677">
    <property type="component" value="Chromosome"/>
</dbReference>
<evidence type="ECO:0000313" key="4">
    <source>
        <dbReference type="Proteomes" id="UP000189677"/>
    </source>
</evidence>
<keyword evidence="4" id="KW-1185">Reference proteome</keyword>
<dbReference type="SUPFAM" id="SSF55729">
    <property type="entry name" value="Acyl-CoA N-acyltransferases (Nat)"/>
    <property type="match status" value="1"/>
</dbReference>
<dbReference type="InterPro" id="IPR000182">
    <property type="entry name" value="GNAT_dom"/>
</dbReference>
<dbReference type="KEGG" id="snw:BBN63_02700"/>
<proteinExistence type="predicted"/>
<dbReference type="Pfam" id="PF00583">
    <property type="entry name" value="Acetyltransf_1"/>
    <property type="match status" value="1"/>
</dbReference>
<evidence type="ECO:0000256" key="1">
    <source>
        <dbReference type="SAM" id="MobiDB-lite"/>
    </source>
</evidence>
<dbReference type="InterPro" id="IPR016181">
    <property type="entry name" value="Acyl_CoA_acyltransferase"/>
</dbReference>
<keyword evidence="3" id="KW-0808">Transferase</keyword>
<reference evidence="3 4" key="1">
    <citation type="submission" date="2016-11" db="EMBL/GenBank/DDBJ databases">
        <title>Complete genome sequence of Streptomyces niveus SCSIO 3406.</title>
        <authorList>
            <person name="Zhu Q."/>
            <person name="Cheng W."/>
            <person name="Song Y."/>
            <person name="Li Q."/>
            <person name="Ju J."/>
        </authorList>
    </citation>
    <scope>NUCLEOTIDE SEQUENCE [LARGE SCALE GENOMIC DNA]</scope>
    <source>
        <strain evidence="3 4">SCSIO 3406</strain>
    </source>
</reference>
<protein>
    <submittedName>
        <fullName evidence="3">Amino acid acetyltransferase</fullName>
    </submittedName>
</protein>
<organism evidence="3 4">
    <name type="scientific">Streptomyces niveus</name>
    <name type="common">Streptomyces spheroides</name>
    <dbReference type="NCBI Taxonomy" id="193462"/>
    <lineage>
        <taxon>Bacteria</taxon>
        <taxon>Bacillati</taxon>
        <taxon>Actinomycetota</taxon>
        <taxon>Actinomycetes</taxon>
        <taxon>Kitasatosporales</taxon>
        <taxon>Streptomycetaceae</taxon>
        <taxon>Streptomyces</taxon>
    </lineage>
</organism>
<name>A0A1U9QM40_STRNV</name>
<dbReference type="AlphaFoldDB" id="A0A1U9QM40"/>
<dbReference type="EMBL" id="CP018047">
    <property type="protein sequence ID" value="AQU65322.1"/>
    <property type="molecule type" value="Genomic_DNA"/>
</dbReference>
<dbReference type="Gene3D" id="3.40.630.30">
    <property type="match status" value="1"/>
</dbReference>
<dbReference type="PROSITE" id="PS51186">
    <property type="entry name" value="GNAT"/>
    <property type="match status" value="1"/>
</dbReference>
<feature type="domain" description="N-acetyltransferase" evidence="2">
    <location>
        <begin position="31"/>
        <end position="178"/>
    </location>
</feature>